<dbReference type="SMART" id="SM01133">
    <property type="entry name" value="DeoC"/>
    <property type="match status" value="1"/>
</dbReference>
<dbReference type="HOGENOM" id="CLU_053595_0_1_1"/>
<reference evidence="10 11" key="1">
    <citation type="journal article" date="2009" name="Genome Res.">
        <title>Comparative genomic analyses of the human fungal pathogens Coccidioides and their relatives.</title>
        <authorList>
            <person name="Sharpton T.J."/>
            <person name="Stajich J.E."/>
            <person name="Rounsley S.D."/>
            <person name="Gardner M.J."/>
            <person name="Wortman J.R."/>
            <person name="Jordar V.S."/>
            <person name="Maiti R."/>
            <person name="Kodira C.D."/>
            <person name="Neafsey D.E."/>
            <person name="Zeng Q."/>
            <person name="Hung C.-Y."/>
            <person name="McMahan C."/>
            <person name="Muszewska A."/>
            <person name="Grynberg M."/>
            <person name="Mandel M.A."/>
            <person name="Kellner E.M."/>
            <person name="Barker B.M."/>
            <person name="Galgiani J.N."/>
            <person name="Orbach M.J."/>
            <person name="Kirkland T.N."/>
            <person name="Cole G.T."/>
            <person name="Henn M.R."/>
            <person name="Birren B.W."/>
            <person name="Taylor J.W."/>
        </authorList>
    </citation>
    <scope>NUCLEOTIDE SEQUENCE [LARGE SCALE GENOMIC DNA]</scope>
    <source>
        <strain evidence="11">C735</strain>
    </source>
</reference>
<sequence>MSSLNNEEWDLLISGKKATLQYPIPLLCYPAPEVVSIAQIIDHTQLSLSATESQIDALCAEAKEYGFATVCVRPDYVSRAVQYLQGTQVGVTCVIGFHEGTYSTDQKVSEAKRAMQNGASELDMVMNYPWLSEKRYTDVFQDIRAVRLAAKDAILKVILETSQLTADEIIAGCVLSSLAGADYVKTSTGFNGPGASIENVSLMSAVCDSLQSETRVKASGGIRTIEDCVKMVRAGAERLGASAGVKIVNETRLGNRQVDEPMEPTNY</sequence>
<evidence type="ECO:0000313" key="10">
    <source>
        <dbReference type="EMBL" id="EER24388.1"/>
    </source>
</evidence>
<dbReference type="EMBL" id="ACFW01000049">
    <property type="protein sequence ID" value="EER24388.1"/>
    <property type="molecule type" value="Genomic_DNA"/>
</dbReference>
<feature type="active site" description="Schiff-base intermediate with acetaldehyde" evidence="9">
    <location>
        <position position="185"/>
    </location>
</feature>
<evidence type="ECO:0000256" key="8">
    <source>
        <dbReference type="ARBA" id="ARBA00056337"/>
    </source>
</evidence>
<dbReference type="AlphaFoldDB" id="C5PIN5"/>
<dbReference type="GO" id="GO:0004139">
    <property type="term" value="F:deoxyribose-phosphate aldolase activity"/>
    <property type="evidence" value="ECO:0007669"/>
    <property type="project" value="UniProtKB-EC"/>
</dbReference>
<keyword evidence="3" id="KW-0963">Cytoplasm</keyword>
<dbReference type="VEuPathDB" id="FungiDB:CPC735_057580"/>
<evidence type="ECO:0000256" key="5">
    <source>
        <dbReference type="ARBA" id="ARBA00023270"/>
    </source>
</evidence>
<comment type="caution">
    <text evidence="10">The sequence shown here is derived from an EMBL/GenBank/DDBJ whole genome shotgun (WGS) entry which is preliminary data.</text>
</comment>
<protein>
    <recommendedName>
        <fullName evidence="2">deoxyribose-phosphate aldolase</fullName>
        <ecNumber evidence="2">4.1.2.4</ecNumber>
    </recommendedName>
    <alternativeName>
        <fullName evidence="6">2-deoxy-D-ribose 5-phosphate aldolase</fullName>
    </alternativeName>
</protein>
<comment type="similarity">
    <text evidence="1">Belongs to the DeoC/FbaB aldolase family. DeoC type 1 subfamily.</text>
</comment>
<dbReference type="InterPro" id="IPR011343">
    <property type="entry name" value="DeoC"/>
</dbReference>
<dbReference type="HAMAP" id="MF_00114">
    <property type="entry name" value="DeoC_type1"/>
    <property type="match status" value="1"/>
</dbReference>
<dbReference type="PANTHER" id="PTHR10889">
    <property type="entry name" value="DEOXYRIBOSE-PHOSPHATE ALDOLASE"/>
    <property type="match status" value="1"/>
</dbReference>
<evidence type="ECO:0000313" key="11">
    <source>
        <dbReference type="Proteomes" id="UP000009084"/>
    </source>
</evidence>
<dbReference type="GO" id="GO:0009264">
    <property type="term" value="P:deoxyribonucleotide catabolic process"/>
    <property type="evidence" value="ECO:0007669"/>
    <property type="project" value="InterPro"/>
</dbReference>
<proteinExistence type="inferred from homology"/>
<evidence type="ECO:0000256" key="6">
    <source>
        <dbReference type="ARBA" id="ARBA00032755"/>
    </source>
</evidence>
<gene>
    <name evidence="10" type="ORF">CPC735_057580</name>
</gene>
<dbReference type="GO" id="GO:0005737">
    <property type="term" value="C:cytoplasm"/>
    <property type="evidence" value="ECO:0007669"/>
    <property type="project" value="InterPro"/>
</dbReference>
<dbReference type="Pfam" id="PF01791">
    <property type="entry name" value="DeoC"/>
    <property type="match status" value="1"/>
</dbReference>
<dbReference type="OrthoDB" id="70823at2759"/>
<comment type="function">
    <text evidence="8">Catalyzes a reversible aldol reaction between acetaldehyde and D-glyceraldehyde 3-phosphate to generate 2-deoxy-D-ribose 5-phosphate.</text>
</comment>
<name>C5PIN5_COCP7</name>
<dbReference type="SUPFAM" id="SSF51569">
    <property type="entry name" value="Aldolase"/>
    <property type="match status" value="1"/>
</dbReference>
<feature type="active site" description="Proton donor/acceptor" evidence="9">
    <location>
        <position position="217"/>
    </location>
</feature>
<evidence type="ECO:0000256" key="4">
    <source>
        <dbReference type="ARBA" id="ARBA00023239"/>
    </source>
</evidence>
<evidence type="ECO:0000256" key="7">
    <source>
        <dbReference type="ARBA" id="ARBA00048791"/>
    </source>
</evidence>
<evidence type="ECO:0000256" key="3">
    <source>
        <dbReference type="ARBA" id="ARBA00022490"/>
    </source>
</evidence>
<dbReference type="GO" id="GO:0046386">
    <property type="term" value="P:deoxyribose phosphate catabolic process"/>
    <property type="evidence" value="ECO:0007669"/>
    <property type="project" value="UniProtKB-UniPathway"/>
</dbReference>
<dbReference type="UniPathway" id="UPA00002">
    <property type="reaction ID" value="UER00468"/>
</dbReference>
<dbReference type="FunFam" id="3.20.20.70:FF:000198">
    <property type="entry name" value="Deoxyribose-phosphate aldolase"/>
    <property type="match status" value="1"/>
</dbReference>
<evidence type="ECO:0000256" key="1">
    <source>
        <dbReference type="ARBA" id="ARBA00010936"/>
    </source>
</evidence>
<dbReference type="Proteomes" id="UP000009084">
    <property type="component" value="Unassembled WGS sequence"/>
</dbReference>
<keyword evidence="4 10" id="KW-0456">Lyase</keyword>
<dbReference type="InterPro" id="IPR002915">
    <property type="entry name" value="DeoC/FbaB/LacD_aldolase"/>
</dbReference>
<organism evidence="10 11">
    <name type="scientific">Coccidioides posadasii (strain C735)</name>
    <name type="common">Valley fever fungus</name>
    <dbReference type="NCBI Taxonomy" id="222929"/>
    <lineage>
        <taxon>Eukaryota</taxon>
        <taxon>Fungi</taxon>
        <taxon>Dikarya</taxon>
        <taxon>Ascomycota</taxon>
        <taxon>Pezizomycotina</taxon>
        <taxon>Eurotiomycetes</taxon>
        <taxon>Eurotiomycetidae</taxon>
        <taxon>Onygenales</taxon>
        <taxon>Onygenaceae</taxon>
        <taxon>Coccidioides</taxon>
    </lineage>
</organism>
<keyword evidence="5 9" id="KW-0704">Schiff base</keyword>
<comment type="catalytic activity">
    <reaction evidence="7">
        <text>2-deoxy-D-ribose 5-phosphate = D-glyceraldehyde 3-phosphate + acetaldehyde</text>
        <dbReference type="Rhea" id="RHEA:12821"/>
        <dbReference type="ChEBI" id="CHEBI:15343"/>
        <dbReference type="ChEBI" id="CHEBI:59776"/>
        <dbReference type="ChEBI" id="CHEBI:62877"/>
        <dbReference type="EC" id="4.1.2.4"/>
    </reaction>
</comment>
<dbReference type="NCBIfam" id="TIGR00126">
    <property type="entry name" value="deoC"/>
    <property type="match status" value="1"/>
</dbReference>
<dbReference type="PANTHER" id="PTHR10889:SF1">
    <property type="entry name" value="DEOXYRIBOSE-PHOSPHATE ALDOLASE"/>
    <property type="match status" value="1"/>
</dbReference>
<evidence type="ECO:0000256" key="9">
    <source>
        <dbReference type="PIRSR" id="PIRSR001357-50"/>
    </source>
</evidence>
<dbReference type="GO" id="GO:0016052">
    <property type="term" value="P:carbohydrate catabolic process"/>
    <property type="evidence" value="ECO:0007669"/>
    <property type="project" value="TreeGrafter"/>
</dbReference>
<dbReference type="KEGG" id="cpw:9692003"/>
<dbReference type="InterPro" id="IPR028581">
    <property type="entry name" value="DeoC_typeI"/>
</dbReference>
<evidence type="ECO:0000256" key="2">
    <source>
        <dbReference type="ARBA" id="ARBA00012515"/>
    </source>
</evidence>
<accession>C5PIN5</accession>
<dbReference type="PIRSF" id="PIRSF001357">
    <property type="entry name" value="DeoC"/>
    <property type="match status" value="1"/>
</dbReference>
<dbReference type="InterPro" id="IPR013785">
    <property type="entry name" value="Aldolase_TIM"/>
</dbReference>
<dbReference type="CDD" id="cd00959">
    <property type="entry name" value="DeoC"/>
    <property type="match status" value="1"/>
</dbReference>
<dbReference type="RefSeq" id="XP_003066533.1">
    <property type="nucleotide sequence ID" value="XM_003066487.1"/>
</dbReference>
<dbReference type="Gene3D" id="3.20.20.70">
    <property type="entry name" value="Aldolase class I"/>
    <property type="match status" value="1"/>
</dbReference>
<dbReference type="EC" id="4.1.2.4" evidence="2"/>